<comment type="subcellular location">
    <subcellularLocation>
        <location evidence="1">Membrane</location>
        <topology evidence="1">Multi-pass membrane protein</topology>
    </subcellularLocation>
</comment>
<gene>
    <name evidence="10" type="ORF">B7463_g84</name>
</gene>
<evidence type="ECO:0000313" key="10">
    <source>
        <dbReference type="EMBL" id="RFU36206.1"/>
    </source>
</evidence>
<feature type="transmembrane region" description="Helical" evidence="8">
    <location>
        <begin position="53"/>
        <end position="83"/>
    </location>
</feature>
<dbReference type="InterPro" id="IPR020846">
    <property type="entry name" value="MFS_dom"/>
</dbReference>
<comment type="caution">
    <text evidence="10">The sequence shown here is derived from an EMBL/GenBank/DDBJ whole genome shotgun (WGS) entry which is preliminary data.</text>
</comment>
<feature type="transmembrane region" description="Helical" evidence="8">
    <location>
        <begin position="313"/>
        <end position="337"/>
    </location>
</feature>
<protein>
    <recommendedName>
        <fullName evidence="9">Major facilitator superfamily (MFS) profile domain-containing protein</fullName>
    </recommendedName>
</protein>
<name>A0A3E2HS90_SCYLI</name>
<dbReference type="OMA" id="ISWFYIY"/>
<feature type="transmembrane region" description="Helical" evidence="8">
    <location>
        <begin position="158"/>
        <end position="179"/>
    </location>
</feature>
<evidence type="ECO:0000256" key="6">
    <source>
        <dbReference type="ARBA" id="ARBA00023136"/>
    </source>
</evidence>
<evidence type="ECO:0000313" key="11">
    <source>
        <dbReference type="Proteomes" id="UP000258309"/>
    </source>
</evidence>
<evidence type="ECO:0000256" key="5">
    <source>
        <dbReference type="ARBA" id="ARBA00022989"/>
    </source>
</evidence>
<proteinExistence type="inferred from homology"/>
<evidence type="ECO:0000256" key="7">
    <source>
        <dbReference type="RuleBase" id="RU003346"/>
    </source>
</evidence>
<dbReference type="SUPFAM" id="SSF103473">
    <property type="entry name" value="MFS general substrate transporter"/>
    <property type="match status" value="1"/>
</dbReference>
<dbReference type="InterPro" id="IPR003663">
    <property type="entry name" value="Sugar/inositol_transpt"/>
</dbReference>
<feature type="transmembrane region" description="Helical" evidence="8">
    <location>
        <begin position="375"/>
        <end position="396"/>
    </location>
</feature>
<feature type="domain" description="Major facilitator superfamily (MFS) profile" evidence="9">
    <location>
        <begin position="56"/>
        <end position="500"/>
    </location>
</feature>
<evidence type="ECO:0000256" key="4">
    <source>
        <dbReference type="ARBA" id="ARBA00022692"/>
    </source>
</evidence>
<feature type="non-terminal residue" evidence="10">
    <location>
        <position position="1"/>
    </location>
</feature>
<keyword evidence="6 8" id="KW-0472">Membrane</keyword>
<reference evidence="10 11" key="1">
    <citation type="submission" date="2018-05" db="EMBL/GenBank/DDBJ databases">
        <title>Draft genome sequence of Scytalidium lignicola DSM 105466, a ubiquitous saprotrophic fungus.</title>
        <authorList>
            <person name="Buettner E."/>
            <person name="Gebauer A.M."/>
            <person name="Hofrichter M."/>
            <person name="Liers C."/>
            <person name="Kellner H."/>
        </authorList>
    </citation>
    <scope>NUCLEOTIDE SEQUENCE [LARGE SCALE GENOMIC DNA]</scope>
    <source>
        <strain evidence="10 11">DSM 105466</strain>
    </source>
</reference>
<dbReference type="InterPro" id="IPR050360">
    <property type="entry name" value="MFS_Sugar_Transporters"/>
</dbReference>
<feature type="transmembrane region" description="Helical" evidence="8">
    <location>
        <begin position="231"/>
        <end position="252"/>
    </location>
</feature>
<dbReference type="Proteomes" id="UP000258309">
    <property type="component" value="Unassembled WGS sequence"/>
</dbReference>
<dbReference type="GO" id="GO:0005351">
    <property type="term" value="F:carbohydrate:proton symporter activity"/>
    <property type="evidence" value="ECO:0007669"/>
    <property type="project" value="TreeGrafter"/>
</dbReference>
<dbReference type="GO" id="GO:0016020">
    <property type="term" value="C:membrane"/>
    <property type="evidence" value="ECO:0007669"/>
    <property type="project" value="UniProtKB-SubCell"/>
</dbReference>
<dbReference type="PROSITE" id="PS00217">
    <property type="entry name" value="SUGAR_TRANSPORT_2"/>
    <property type="match status" value="1"/>
</dbReference>
<dbReference type="InterPro" id="IPR005829">
    <property type="entry name" value="Sugar_transporter_CS"/>
</dbReference>
<accession>A0A3E2HS90</accession>
<feature type="transmembrane region" description="Helical" evidence="8">
    <location>
        <begin position="103"/>
        <end position="122"/>
    </location>
</feature>
<evidence type="ECO:0000256" key="1">
    <source>
        <dbReference type="ARBA" id="ARBA00004141"/>
    </source>
</evidence>
<dbReference type="EMBL" id="NCSJ02000001">
    <property type="protein sequence ID" value="RFU36206.1"/>
    <property type="molecule type" value="Genomic_DNA"/>
</dbReference>
<dbReference type="PANTHER" id="PTHR48022">
    <property type="entry name" value="PLASTIDIC GLUCOSE TRANSPORTER 4"/>
    <property type="match status" value="1"/>
</dbReference>
<dbReference type="OrthoDB" id="6612291at2759"/>
<keyword evidence="4 8" id="KW-0812">Transmembrane</keyword>
<evidence type="ECO:0000256" key="2">
    <source>
        <dbReference type="ARBA" id="ARBA00010992"/>
    </source>
</evidence>
<dbReference type="PANTHER" id="PTHR48022:SF83">
    <property type="entry name" value="MAJOR FACILITATOR SUPERFAMILY (MFS) PROFILE DOMAIN-CONTAINING PROTEIN"/>
    <property type="match status" value="1"/>
</dbReference>
<feature type="transmembrane region" description="Helical" evidence="8">
    <location>
        <begin position="191"/>
        <end position="211"/>
    </location>
</feature>
<dbReference type="Gene3D" id="1.20.1250.20">
    <property type="entry name" value="MFS general substrate transporter like domains"/>
    <property type="match status" value="1"/>
</dbReference>
<dbReference type="Pfam" id="PF00083">
    <property type="entry name" value="Sugar_tr"/>
    <property type="match status" value="1"/>
</dbReference>
<dbReference type="FunFam" id="1.20.1250.20:FF:000078">
    <property type="entry name" value="MFS maltose transporter, putative"/>
    <property type="match status" value="1"/>
</dbReference>
<evidence type="ECO:0000259" key="9">
    <source>
        <dbReference type="PROSITE" id="PS50850"/>
    </source>
</evidence>
<feature type="non-terminal residue" evidence="10">
    <location>
        <position position="558"/>
    </location>
</feature>
<dbReference type="NCBIfam" id="TIGR00879">
    <property type="entry name" value="SP"/>
    <property type="match status" value="1"/>
</dbReference>
<keyword evidence="5 8" id="KW-1133">Transmembrane helix</keyword>
<evidence type="ECO:0000256" key="3">
    <source>
        <dbReference type="ARBA" id="ARBA00022448"/>
    </source>
</evidence>
<keyword evidence="11" id="KW-1185">Reference proteome</keyword>
<feature type="transmembrane region" description="Helical" evidence="8">
    <location>
        <begin position="134"/>
        <end position="152"/>
    </location>
</feature>
<dbReference type="AlphaFoldDB" id="A0A3E2HS90"/>
<organism evidence="10 11">
    <name type="scientific">Scytalidium lignicola</name>
    <name type="common">Hyphomycete</name>
    <dbReference type="NCBI Taxonomy" id="5539"/>
    <lineage>
        <taxon>Eukaryota</taxon>
        <taxon>Fungi</taxon>
        <taxon>Dikarya</taxon>
        <taxon>Ascomycota</taxon>
        <taxon>Pezizomycotina</taxon>
        <taxon>Leotiomycetes</taxon>
        <taxon>Leotiomycetes incertae sedis</taxon>
        <taxon>Scytalidium</taxon>
    </lineage>
</organism>
<keyword evidence="3 7" id="KW-0813">Transport</keyword>
<sequence>MATEKGYSEHVHTADLTLENIGQNEDISTAAALATEEEHSLSFWQAVCKYPHAVFWAIAMSFTIVMEGYDTILIGSFFAYPQFKKAYGTWYPDLHDYVISAKWQNAIGAAAASGQVVGLLLNGLVTERFGHRRVIIGYLISLTAFIFIVFFAPNAGVLVVGQVLCGIPWGGLGIIGCDYASEVCPLALRGFLTSFVNICWIIGQLISAGILQGLVDNPTEWSYKIPFAIQWAWPIPLITVAFLAPDSPWWLVRKGRLADAEKSLKRLSHKVPNEEIRHKLAMLVHTNNLEGTLKTKSSYWDCFRGTNLRRTEISLIIMTSQALAGESFAYGSTYFFMQAGLSPDNSYKLNVGGSSLAFVGTVTSWVMANYLGCRTIILGGLSLMSLILLLIGVLAYPAVHSPGATWTQAVLTLVWLGVYSATVGPQSFAIAGAISATRLSGQTISLGRGLYEAVSVVDSVAETYLMNPTAANLKGKTAFVWFATCFCTLLWAIFRLPEVKGLTYEELDILFLRCTPAWKFKSTKINAVQESDQLQETHINKNTNNLEVLSNLSSKKGN</sequence>
<feature type="transmembrane region" description="Helical" evidence="8">
    <location>
        <begin position="349"/>
        <end position="368"/>
    </location>
</feature>
<dbReference type="InterPro" id="IPR005828">
    <property type="entry name" value="MFS_sugar_transport-like"/>
</dbReference>
<dbReference type="PROSITE" id="PS50850">
    <property type="entry name" value="MFS"/>
    <property type="match status" value="1"/>
</dbReference>
<feature type="transmembrane region" description="Helical" evidence="8">
    <location>
        <begin position="416"/>
        <end position="437"/>
    </location>
</feature>
<dbReference type="InterPro" id="IPR036259">
    <property type="entry name" value="MFS_trans_sf"/>
</dbReference>
<evidence type="ECO:0000256" key="8">
    <source>
        <dbReference type="SAM" id="Phobius"/>
    </source>
</evidence>
<feature type="transmembrane region" description="Helical" evidence="8">
    <location>
        <begin position="478"/>
        <end position="494"/>
    </location>
</feature>
<comment type="similarity">
    <text evidence="2 7">Belongs to the major facilitator superfamily. Sugar transporter (TC 2.A.1.1) family.</text>
</comment>